<dbReference type="PROSITE" id="PS51724">
    <property type="entry name" value="SPOR"/>
    <property type="match status" value="1"/>
</dbReference>
<dbReference type="InterPro" id="IPR034718">
    <property type="entry name" value="RlpA"/>
</dbReference>
<dbReference type="SUPFAM" id="SSF50685">
    <property type="entry name" value="Barwin-like endoglucanases"/>
    <property type="match status" value="1"/>
</dbReference>
<protein>
    <recommendedName>
        <fullName evidence="4">Endolytic peptidoglycan transglycosylase RlpA</fullName>
        <ecNumber evidence="4">4.2.2.-</ecNumber>
    </recommendedName>
</protein>
<dbReference type="InterPro" id="IPR012997">
    <property type="entry name" value="RplA"/>
</dbReference>
<dbReference type="InterPro" id="IPR007730">
    <property type="entry name" value="SPOR-like_dom"/>
</dbReference>
<evidence type="ECO:0000256" key="1">
    <source>
        <dbReference type="ARBA" id="ARBA00022729"/>
    </source>
</evidence>
<keyword evidence="2 4" id="KW-0456">Lyase</keyword>
<evidence type="ECO:0000313" key="10">
    <source>
        <dbReference type="Proteomes" id="UP000037660"/>
    </source>
</evidence>
<feature type="signal peptide" evidence="7">
    <location>
        <begin position="1"/>
        <end position="34"/>
    </location>
</feature>
<accession>A0A0K8P0G0</accession>
<dbReference type="GO" id="GO:0000270">
    <property type="term" value="P:peptidoglycan metabolic process"/>
    <property type="evidence" value="ECO:0007669"/>
    <property type="project" value="UniProtKB-UniRule"/>
</dbReference>
<dbReference type="RefSeq" id="WP_054020044.1">
    <property type="nucleotide sequence ID" value="NZ_BBYR01000030.1"/>
</dbReference>
<feature type="chain" id="PRO_5009984175" description="Endolytic peptidoglycan transglycosylase RlpA" evidence="7">
    <location>
        <begin position="35"/>
        <end position="431"/>
    </location>
</feature>
<keyword evidence="4" id="KW-0472">Membrane</keyword>
<keyword evidence="3 4" id="KW-0961">Cell wall biogenesis/degradation</keyword>
<dbReference type="STRING" id="1547922.ISF6_1874"/>
<dbReference type="Pfam" id="PF03330">
    <property type="entry name" value="DPBB_1"/>
    <property type="match status" value="1"/>
</dbReference>
<dbReference type="Pfam" id="PF05036">
    <property type="entry name" value="SPOR"/>
    <property type="match status" value="1"/>
</dbReference>
<name>A0A0K8P0G0_PISS1</name>
<dbReference type="GO" id="GO:0071555">
    <property type="term" value="P:cell wall organization"/>
    <property type="evidence" value="ECO:0007669"/>
    <property type="project" value="UniProtKB-KW"/>
</dbReference>
<evidence type="ECO:0000259" key="8">
    <source>
        <dbReference type="PROSITE" id="PS51724"/>
    </source>
</evidence>
<dbReference type="OrthoDB" id="9779128at2"/>
<dbReference type="PROSITE" id="PS51257">
    <property type="entry name" value="PROKAR_LIPOPROTEIN"/>
    <property type="match status" value="1"/>
</dbReference>
<dbReference type="EMBL" id="BBYR01000030">
    <property type="protein sequence ID" value="GAP36034.1"/>
    <property type="molecule type" value="Genomic_DNA"/>
</dbReference>
<comment type="caution">
    <text evidence="9">The sequence shown here is derived from an EMBL/GenBank/DDBJ whole genome shotgun (WGS) entry which is preliminary data.</text>
</comment>
<reference evidence="9 10" key="2">
    <citation type="journal article" date="2016" name="Science">
        <title>A bacterium that degrades and assimilates poly(ethylene terephthalate).</title>
        <authorList>
            <person name="Yoshida S."/>
            <person name="Hiraga K."/>
            <person name="Takehana T."/>
            <person name="Taniguchi I."/>
            <person name="Yamaji H."/>
            <person name="Maeda Y."/>
            <person name="Toyohara K."/>
            <person name="Miyamoto K."/>
            <person name="Kimura Y."/>
            <person name="Oda K."/>
        </authorList>
    </citation>
    <scope>NUCLEOTIDE SEQUENCE [LARGE SCALE GENOMIC DNA]</scope>
    <source>
        <strain evidence="10">NBRC 110686 / TISTR 2288 / 201-F6</strain>
    </source>
</reference>
<feature type="compositionally biased region" description="Pro residues" evidence="6">
    <location>
        <begin position="73"/>
        <end position="87"/>
    </location>
</feature>
<feature type="compositionally biased region" description="Low complexity" evidence="6">
    <location>
        <begin position="44"/>
        <end position="72"/>
    </location>
</feature>
<comment type="function">
    <text evidence="4">Lytic transglycosylase with a strong preference for naked glycan strands that lack stem peptides.</text>
</comment>
<comment type="subcellular location">
    <subcellularLocation>
        <location evidence="4">Cell membrane</location>
        <topology evidence="4">Lipid-anchor</topology>
    </subcellularLocation>
</comment>
<dbReference type="AlphaFoldDB" id="A0A0K8P0G0"/>
<dbReference type="Gene3D" id="2.40.40.10">
    <property type="entry name" value="RlpA-like domain"/>
    <property type="match status" value="1"/>
</dbReference>
<evidence type="ECO:0000256" key="6">
    <source>
        <dbReference type="SAM" id="MobiDB-lite"/>
    </source>
</evidence>
<comment type="similarity">
    <text evidence="4 5">Belongs to the RlpA family.</text>
</comment>
<keyword evidence="4" id="KW-1003">Cell membrane</keyword>
<dbReference type="InterPro" id="IPR036908">
    <property type="entry name" value="RlpA-like_sf"/>
</dbReference>
<dbReference type="EC" id="4.2.2.-" evidence="4"/>
<dbReference type="PANTHER" id="PTHR34183:SF1">
    <property type="entry name" value="ENDOLYTIC PEPTIDOGLYCAN TRANSGLYCOSYLASE RLPA"/>
    <property type="match status" value="1"/>
</dbReference>
<dbReference type="GO" id="GO:0042834">
    <property type="term" value="F:peptidoglycan binding"/>
    <property type="evidence" value="ECO:0007669"/>
    <property type="project" value="InterPro"/>
</dbReference>
<dbReference type="Gene3D" id="3.30.70.1070">
    <property type="entry name" value="Sporulation related repeat"/>
    <property type="match status" value="1"/>
</dbReference>
<keyword evidence="10" id="KW-1185">Reference proteome</keyword>
<reference evidence="10" key="1">
    <citation type="submission" date="2015-07" db="EMBL/GenBank/DDBJ databases">
        <title>Discovery of a poly(ethylene terephthalate assimilation.</title>
        <authorList>
            <person name="Yoshida S."/>
            <person name="Hiraga K."/>
            <person name="Takehana T."/>
            <person name="Taniguchi I."/>
            <person name="Yamaji H."/>
            <person name="Maeda Y."/>
            <person name="Toyohara K."/>
            <person name="Miyamoto K."/>
            <person name="Kimura Y."/>
            <person name="Oda K."/>
        </authorList>
    </citation>
    <scope>NUCLEOTIDE SEQUENCE [LARGE SCALE GENOMIC DNA]</scope>
    <source>
        <strain evidence="10">NBRC 110686 / TISTR 2288 / 201-F6</strain>
    </source>
</reference>
<gene>
    <name evidence="4" type="primary">rlpA</name>
    <name evidence="9" type="ORF">ISF6_1874</name>
</gene>
<feature type="domain" description="SPOR" evidence="8">
    <location>
        <begin position="351"/>
        <end position="430"/>
    </location>
</feature>
<dbReference type="InterPro" id="IPR009009">
    <property type="entry name" value="RlpA-like_DPBB"/>
</dbReference>
<evidence type="ECO:0000256" key="4">
    <source>
        <dbReference type="HAMAP-Rule" id="MF_02071"/>
    </source>
</evidence>
<keyword evidence="4 9" id="KW-0449">Lipoprotein</keyword>
<evidence type="ECO:0000256" key="3">
    <source>
        <dbReference type="ARBA" id="ARBA00023316"/>
    </source>
</evidence>
<dbReference type="GO" id="GO:0008932">
    <property type="term" value="F:lytic endotransglycosylase activity"/>
    <property type="evidence" value="ECO:0007669"/>
    <property type="project" value="UniProtKB-UniRule"/>
</dbReference>
<dbReference type="PANTHER" id="PTHR34183">
    <property type="entry name" value="ENDOLYTIC PEPTIDOGLYCAN TRANSGLYCOSYLASE RLPA"/>
    <property type="match status" value="1"/>
</dbReference>
<dbReference type="HAMAP" id="MF_02071">
    <property type="entry name" value="RlpA"/>
    <property type="match status" value="1"/>
</dbReference>
<evidence type="ECO:0000313" key="9">
    <source>
        <dbReference type="EMBL" id="GAP36034.1"/>
    </source>
</evidence>
<dbReference type="Proteomes" id="UP000037660">
    <property type="component" value="Unassembled WGS sequence"/>
</dbReference>
<proteinExistence type="inferred from homology"/>
<sequence>MPRATPGPTRAIDRRRPGALLLLSLLAGCATGVAKPPPSTVNRPQVVTAPAARTTVATRPTAPAGTARTAPPLRTPPGAEPDGPPLEPLGAEHPPDPEPSLEPILAGNSLPYRVGGRAYVPRTEDQAYPERGLASWYGRRFHGRRTASGERYDMNALTAAHPTLPLPSYARVRNPANGREVIVRINDRGPFHPGRIVDLSHAAARKLGVLHGPSVVELERITHDEIRTGAWRRAPAEPLPPGDVLLAAAPTAAAPPAAAAAAIAPLATAAGTTAAVAAATPGADAAAPAASGVEAAVWRVGSAASAASTPAEATSDLLLLPVVTRAGDRAAPLAEPAASSATAPVASVDEAAMAAGFWVQIGAFRLRDGAESFRRRVRAEQDWIAPMLHLQRDAELHRLQAGPYASRDEAQAIAQRLREALALVPVVVERR</sequence>
<dbReference type="CDD" id="cd22268">
    <property type="entry name" value="DPBB_RlpA-like"/>
    <property type="match status" value="1"/>
</dbReference>
<feature type="region of interest" description="Disordered" evidence="6">
    <location>
        <begin position="31"/>
        <end position="108"/>
    </location>
</feature>
<evidence type="ECO:0000256" key="5">
    <source>
        <dbReference type="RuleBase" id="RU003495"/>
    </source>
</evidence>
<evidence type="ECO:0000256" key="7">
    <source>
        <dbReference type="SAM" id="SignalP"/>
    </source>
</evidence>
<dbReference type="InterPro" id="IPR036680">
    <property type="entry name" value="SPOR-like_sf"/>
</dbReference>
<keyword evidence="4" id="KW-0564">Palmitate</keyword>
<evidence type="ECO:0000256" key="2">
    <source>
        <dbReference type="ARBA" id="ARBA00023239"/>
    </source>
</evidence>
<dbReference type="SUPFAM" id="SSF110997">
    <property type="entry name" value="Sporulation related repeat"/>
    <property type="match status" value="1"/>
</dbReference>
<keyword evidence="1 7" id="KW-0732">Signal</keyword>
<dbReference type="NCBIfam" id="TIGR00413">
    <property type="entry name" value="rlpA"/>
    <property type="match status" value="1"/>
</dbReference>
<organism evidence="9 10">
    <name type="scientific">Piscinibacter sakaiensis</name>
    <name type="common">Ideonella sakaiensis</name>
    <dbReference type="NCBI Taxonomy" id="1547922"/>
    <lineage>
        <taxon>Bacteria</taxon>
        <taxon>Pseudomonadati</taxon>
        <taxon>Pseudomonadota</taxon>
        <taxon>Betaproteobacteria</taxon>
        <taxon>Burkholderiales</taxon>
        <taxon>Sphaerotilaceae</taxon>
        <taxon>Piscinibacter</taxon>
    </lineage>
</organism>
<dbReference type="GO" id="GO:0005886">
    <property type="term" value="C:plasma membrane"/>
    <property type="evidence" value="ECO:0007669"/>
    <property type="project" value="UniProtKB-SubCell"/>
</dbReference>